<name>A0A4S4L6Y8_9AGAM</name>
<dbReference type="FunFam" id="3.40.50.300:FF:000485">
    <property type="entry name" value="Dephospho-CoA kinase CAB5"/>
    <property type="match status" value="1"/>
</dbReference>
<dbReference type="OrthoDB" id="247245at2759"/>
<evidence type="ECO:0000256" key="1">
    <source>
        <dbReference type="ARBA" id="ARBA00009018"/>
    </source>
</evidence>
<keyword evidence="5" id="KW-1185">Reference proteome</keyword>
<dbReference type="InterPro" id="IPR027417">
    <property type="entry name" value="P-loop_NTPase"/>
</dbReference>
<comment type="caution">
    <text evidence="4">The sequence shown here is derived from an EMBL/GenBank/DDBJ whole genome shotgun (WGS) entry which is preliminary data.</text>
</comment>
<evidence type="ECO:0000256" key="3">
    <source>
        <dbReference type="ARBA" id="ARBA00022840"/>
    </source>
</evidence>
<proteinExistence type="inferred from homology"/>
<dbReference type="GO" id="GO:0005524">
    <property type="term" value="F:ATP binding"/>
    <property type="evidence" value="ECO:0007669"/>
    <property type="project" value="UniProtKB-KW"/>
</dbReference>
<dbReference type="AlphaFoldDB" id="A0A4S4L6Y8"/>
<dbReference type="InterPro" id="IPR001977">
    <property type="entry name" value="Depp_CoAkinase"/>
</dbReference>
<keyword evidence="2" id="KW-0547">Nucleotide-binding</keyword>
<sequence length="240" mass="26646">MLVAGLTGGIATGKSTASSLFKSHSVVVVDADVISRQVVLPGTRAHSQIVTHFGKEILLPDGSLDRPKLGAVIFGDEQKRRQLNSIVHPAVRRAMLWQVIKGWVRGERFCIIDVPLLIETGLHKWIGSVIVVSCSEEMQLKRLMARDKSTEDAAMSRIRSQLPISVKASYADVVIDNDGELSELDGQVHNIVEKLKEETKWTWACEWLVPPLGLFAAVFTVSVRAATRWAKQNTYHQKKN</sequence>
<dbReference type="Gene3D" id="3.40.50.300">
    <property type="entry name" value="P-loop containing nucleotide triphosphate hydrolases"/>
    <property type="match status" value="1"/>
</dbReference>
<dbReference type="PANTHER" id="PTHR10695">
    <property type="entry name" value="DEPHOSPHO-COA KINASE-RELATED"/>
    <property type="match status" value="1"/>
</dbReference>
<dbReference type="GO" id="GO:0005737">
    <property type="term" value="C:cytoplasm"/>
    <property type="evidence" value="ECO:0007669"/>
    <property type="project" value="UniProtKB-ARBA"/>
</dbReference>
<dbReference type="Proteomes" id="UP000308199">
    <property type="component" value="Unassembled WGS sequence"/>
</dbReference>
<dbReference type="PANTHER" id="PTHR10695:SF46">
    <property type="entry name" value="BIFUNCTIONAL COENZYME A SYNTHASE-RELATED"/>
    <property type="match status" value="1"/>
</dbReference>
<accession>A0A4S4L6Y8</accession>
<dbReference type="HAMAP" id="MF_00376">
    <property type="entry name" value="Dephospho_CoA_kinase"/>
    <property type="match status" value="1"/>
</dbReference>
<keyword evidence="3" id="KW-0067">ATP-binding</keyword>
<evidence type="ECO:0000256" key="2">
    <source>
        <dbReference type="ARBA" id="ARBA00022741"/>
    </source>
</evidence>
<evidence type="ECO:0000313" key="4">
    <source>
        <dbReference type="EMBL" id="THH07296.1"/>
    </source>
</evidence>
<organism evidence="4 5">
    <name type="scientific">Phellinidium pouzarii</name>
    <dbReference type="NCBI Taxonomy" id="167371"/>
    <lineage>
        <taxon>Eukaryota</taxon>
        <taxon>Fungi</taxon>
        <taxon>Dikarya</taxon>
        <taxon>Basidiomycota</taxon>
        <taxon>Agaricomycotina</taxon>
        <taxon>Agaricomycetes</taxon>
        <taxon>Hymenochaetales</taxon>
        <taxon>Hymenochaetaceae</taxon>
        <taxon>Phellinidium</taxon>
    </lineage>
</organism>
<gene>
    <name evidence="4" type="ORF">EW145_g3468</name>
</gene>
<dbReference type="PROSITE" id="PS51219">
    <property type="entry name" value="DPCK"/>
    <property type="match status" value="1"/>
</dbReference>
<dbReference type="EMBL" id="SGPK01000150">
    <property type="protein sequence ID" value="THH07296.1"/>
    <property type="molecule type" value="Genomic_DNA"/>
</dbReference>
<evidence type="ECO:0008006" key="6">
    <source>
        <dbReference type="Google" id="ProtNLM"/>
    </source>
</evidence>
<dbReference type="GO" id="GO:0004140">
    <property type="term" value="F:dephospho-CoA kinase activity"/>
    <property type="evidence" value="ECO:0007669"/>
    <property type="project" value="InterPro"/>
</dbReference>
<evidence type="ECO:0000313" key="5">
    <source>
        <dbReference type="Proteomes" id="UP000308199"/>
    </source>
</evidence>
<comment type="similarity">
    <text evidence="1">Belongs to the CoaE family.</text>
</comment>
<reference evidence="4 5" key="1">
    <citation type="submission" date="2019-02" db="EMBL/GenBank/DDBJ databases">
        <title>Genome sequencing of the rare red list fungi Phellinidium pouzarii.</title>
        <authorList>
            <person name="Buettner E."/>
            <person name="Kellner H."/>
        </authorList>
    </citation>
    <scope>NUCLEOTIDE SEQUENCE [LARGE SCALE GENOMIC DNA]</scope>
    <source>
        <strain evidence="4 5">DSM 108285</strain>
    </source>
</reference>
<protein>
    <recommendedName>
        <fullName evidence="6">Dephospho-CoA kinase</fullName>
    </recommendedName>
</protein>
<dbReference type="GO" id="GO:0015937">
    <property type="term" value="P:coenzyme A biosynthetic process"/>
    <property type="evidence" value="ECO:0007669"/>
    <property type="project" value="InterPro"/>
</dbReference>
<dbReference type="Pfam" id="PF01121">
    <property type="entry name" value="CoaE"/>
    <property type="match status" value="1"/>
</dbReference>
<dbReference type="NCBIfam" id="TIGR00152">
    <property type="entry name" value="dephospho-CoA kinase"/>
    <property type="match status" value="1"/>
</dbReference>
<dbReference type="SUPFAM" id="SSF52540">
    <property type="entry name" value="P-loop containing nucleoside triphosphate hydrolases"/>
    <property type="match status" value="1"/>
</dbReference>
<dbReference type="CDD" id="cd02022">
    <property type="entry name" value="DPCK"/>
    <property type="match status" value="1"/>
</dbReference>